<evidence type="ECO:0000313" key="2">
    <source>
        <dbReference type="Proteomes" id="UP000267606"/>
    </source>
</evidence>
<dbReference type="EMBL" id="UZAJ01040864">
    <property type="protein sequence ID" value="VDP17087.1"/>
    <property type="molecule type" value="Genomic_DNA"/>
</dbReference>
<evidence type="ECO:0000313" key="1">
    <source>
        <dbReference type="EMBL" id="VDP17087.1"/>
    </source>
</evidence>
<organism evidence="3">
    <name type="scientific">Onchocerca flexuosa</name>
    <dbReference type="NCBI Taxonomy" id="387005"/>
    <lineage>
        <taxon>Eukaryota</taxon>
        <taxon>Metazoa</taxon>
        <taxon>Ecdysozoa</taxon>
        <taxon>Nematoda</taxon>
        <taxon>Chromadorea</taxon>
        <taxon>Rhabditida</taxon>
        <taxon>Spirurina</taxon>
        <taxon>Spiruromorpha</taxon>
        <taxon>Filarioidea</taxon>
        <taxon>Onchocercidae</taxon>
        <taxon>Onchocerca</taxon>
    </lineage>
</organism>
<protein>
    <submittedName>
        <fullName evidence="3">Acyl-CoA_dh_1 domain-containing protein</fullName>
    </submittedName>
</protein>
<dbReference type="WBParaSite" id="OFLC_0001445501-mRNA-1">
    <property type="protein sequence ID" value="OFLC_0001445501-mRNA-1"/>
    <property type="gene ID" value="OFLC_0001445501"/>
</dbReference>
<reference evidence="1 2" key="2">
    <citation type="submission" date="2018-11" db="EMBL/GenBank/DDBJ databases">
        <authorList>
            <consortium name="Pathogen Informatics"/>
        </authorList>
    </citation>
    <scope>NUCLEOTIDE SEQUENCE [LARGE SCALE GENOMIC DNA]</scope>
</reference>
<evidence type="ECO:0000313" key="3">
    <source>
        <dbReference type="WBParaSite" id="OFLC_0001445501-mRNA-1"/>
    </source>
</evidence>
<keyword evidence="2" id="KW-1185">Reference proteome</keyword>
<proteinExistence type="predicted"/>
<name>A0A183I3Y5_9BILA</name>
<accession>A0A183I3Y5</accession>
<gene>
    <name evidence="1" type="ORF">OFLC_LOCUS14447</name>
</gene>
<dbReference type="Proteomes" id="UP000267606">
    <property type="component" value="Unassembled WGS sequence"/>
</dbReference>
<dbReference type="AlphaFoldDB" id="A0A183I3Y5"/>
<reference evidence="3" key="1">
    <citation type="submission" date="2016-06" db="UniProtKB">
        <authorList>
            <consortium name="WormBaseParasite"/>
        </authorList>
    </citation>
    <scope>IDENTIFICATION</scope>
</reference>
<sequence>MALGVRICYLMGAALITQRNKFGTKVRIGISRKGLRTAERAEVLEEMAFSGYVPTFKERHSFVYRSLIAEKIYTLIAADARASGSSVNPQLCHNCHCS</sequence>